<gene>
    <name evidence="1" type="ORF">NWE54_11695</name>
</gene>
<evidence type="ECO:0000313" key="1">
    <source>
        <dbReference type="EMBL" id="UZF89395.1"/>
    </source>
</evidence>
<evidence type="ECO:0008006" key="2">
    <source>
        <dbReference type="Google" id="ProtNLM"/>
    </source>
</evidence>
<dbReference type="EMBL" id="CP102774">
    <property type="protein sequence ID" value="UZF89395.1"/>
    <property type="molecule type" value="Genomic_DNA"/>
</dbReference>
<accession>A0A9E8CNM6</accession>
<dbReference type="AlphaFoldDB" id="A0A9E8CNM6"/>
<proteinExistence type="predicted"/>
<dbReference type="PROSITE" id="PS51257">
    <property type="entry name" value="PROKAR_LIPOPROTEIN"/>
    <property type="match status" value="1"/>
</dbReference>
<reference evidence="1" key="1">
    <citation type="submission" date="2022-08" db="EMBL/GenBank/DDBJ databases">
        <title>Complete Genome Sequences of 2 Bosea sp. soil isolates.</title>
        <authorList>
            <person name="Alvarez Arevalo M."/>
            <person name="Sterndorff E.B."/>
            <person name="Faurdal D."/>
            <person name="Joergensen T.S."/>
            <person name="Weber T."/>
        </authorList>
    </citation>
    <scope>NUCLEOTIDE SEQUENCE</scope>
    <source>
        <strain evidence="1">NBC_00436</strain>
    </source>
</reference>
<sequence>MHSSFRAAALAAFFVSGLGACVPRYSSVEVADMLSKGSVEVEANTSRNAVNVVTRGQTTGAAIMSGNGGIAGVLIGAAIVAASAEPDIPNIANVTQPIADGLQKKFRRPDASAQNFYKVLVAGGGSLTPAMGDHFQLTYTVGMNVTNIKTQEVVMIQSCAETEASTMPLVKWRESAPLILALRGKTAATCSAKFKAALSL</sequence>
<organism evidence="1">
    <name type="scientific">Bosea sp. NBC_00436</name>
    <dbReference type="NCBI Taxonomy" id="2969620"/>
    <lineage>
        <taxon>Bacteria</taxon>
        <taxon>Pseudomonadati</taxon>
        <taxon>Pseudomonadota</taxon>
        <taxon>Alphaproteobacteria</taxon>
        <taxon>Hyphomicrobiales</taxon>
        <taxon>Boseaceae</taxon>
        <taxon>Bosea</taxon>
    </lineage>
</organism>
<name>A0A9E8CNM6_9HYPH</name>
<protein>
    <recommendedName>
        <fullName evidence="2">Lipoprotein</fullName>
    </recommendedName>
</protein>